<keyword evidence="3" id="KW-1185">Reference proteome</keyword>
<evidence type="ECO:0000256" key="1">
    <source>
        <dbReference type="SAM" id="MobiDB-lite"/>
    </source>
</evidence>
<proteinExistence type="predicted"/>
<accession>A0ABV0SZQ0</accession>
<reference evidence="2 3" key="1">
    <citation type="submission" date="2021-06" db="EMBL/GenBank/DDBJ databases">
        <authorList>
            <person name="Palmer J.M."/>
        </authorList>
    </citation>
    <scope>NUCLEOTIDE SEQUENCE [LARGE SCALE GENOMIC DNA]</scope>
    <source>
        <strain evidence="3">if_2019</strain>
        <tissue evidence="2">Muscle</tissue>
    </source>
</reference>
<dbReference type="EMBL" id="JAHRIQ010013504">
    <property type="protein sequence ID" value="MEQ2225605.1"/>
    <property type="molecule type" value="Genomic_DNA"/>
</dbReference>
<feature type="region of interest" description="Disordered" evidence="1">
    <location>
        <begin position="56"/>
        <end position="113"/>
    </location>
</feature>
<gene>
    <name evidence="2" type="ORF">ILYODFUR_019254</name>
</gene>
<organism evidence="2 3">
    <name type="scientific">Ilyodon furcidens</name>
    <name type="common">goldbreast splitfin</name>
    <dbReference type="NCBI Taxonomy" id="33524"/>
    <lineage>
        <taxon>Eukaryota</taxon>
        <taxon>Metazoa</taxon>
        <taxon>Chordata</taxon>
        <taxon>Craniata</taxon>
        <taxon>Vertebrata</taxon>
        <taxon>Euteleostomi</taxon>
        <taxon>Actinopterygii</taxon>
        <taxon>Neopterygii</taxon>
        <taxon>Teleostei</taxon>
        <taxon>Neoteleostei</taxon>
        <taxon>Acanthomorphata</taxon>
        <taxon>Ovalentaria</taxon>
        <taxon>Atherinomorphae</taxon>
        <taxon>Cyprinodontiformes</taxon>
        <taxon>Goodeidae</taxon>
        <taxon>Ilyodon</taxon>
    </lineage>
</organism>
<evidence type="ECO:0000313" key="3">
    <source>
        <dbReference type="Proteomes" id="UP001482620"/>
    </source>
</evidence>
<evidence type="ECO:0000313" key="2">
    <source>
        <dbReference type="EMBL" id="MEQ2225605.1"/>
    </source>
</evidence>
<name>A0ABV0SZQ0_9TELE</name>
<dbReference type="Proteomes" id="UP001482620">
    <property type="component" value="Unassembled WGS sequence"/>
</dbReference>
<protein>
    <submittedName>
        <fullName evidence="2">Uncharacterized protein</fullName>
    </submittedName>
</protein>
<sequence length="113" mass="12130">MRCSKNGLAVPPLNICTDKFGQRLCKNLCILMLDVEEVLAHHPSIHPSIVFRLSDVGSRGQQPKQRDPDFSLPSHLGQLVRGNPKAFPGQLRNIVPPASPGSSSGPPPGGMCL</sequence>
<comment type="caution">
    <text evidence="2">The sequence shown here is derived from an EMBL/GenBank/DDBJ whole genome shotgun (WGS) entry which is preliminary data.</text>
</comment>